<accession>A0A368NIS2</accession>
<proteinExistence type="predicted"/>
<keyword evidence="1" id="KW-0732">Signal</keyword>
<dbReference type="AlphaFoldDB" id="A0A368NIS2"/>
<evidence type="ECO:0008006" key="4">
    <source>
        <dbReference type="Google" id="ProtNLM"/>
    </source>
</evidence>
<reference evidence="2 3" key="1">
    <citation type="submission" date="2018-07" db="EMBL/GenBank/DDBJ databases">
        <title>Corallincola holothuriorum sp. nov., a new facultative anaerobe isolated from sea cucumber Apostichopus japonicus.</title>
        <authorList>
            <person name="Xia H."/>
        </authorList>
    </citation>
    <scope>NUCLEOTIDE SEQUENCE [LARGE SCALE GENOMIC DNA]</scope>
    <source>
        <strain evidence="2 3">C4</strain>
    </source>
</reference>
<dbReference type="EMBL" id="QPID01000006">
    <property type="protein sequence ID" value="RCU49554.1"/>
    <property type="molecule type" value="Genomic_DNA"/>
</dbReference>
<dbReference type="Proteomes" id="UP000252558">
    <property type="component" value="Unassembled WGS sequence"/>
</dbReference>
<sequence>MKYLILLLASLTSLVACKSNDLPEGAECGRVSIFMKPPEPQGLYPVQIDRIDDRAVVKSGAYVLEPGVYLVKTYEIITDPRLKLPGRDRGTSKRIEIKVEANKRYHVAAKFIPEKRYSKRNEYWEPVVWQVTDEPCGS</sequence>
<name>A0A368NIS2_9GAMM</name>
<organism evidence="2 3">
    <name type="scientific">Corallincola holothuriorum</name>
    <dbReference type="NCBI Taxonomy" id="2282215"/>
    <lineage>
        <taxon>Bacteria</taxon>
        <taxon>Pseudomonadati</taxon>
        <taxon>Pseudomonadota</taxon>
        <taxon>Gammaproteobacteria</taxon>
        <taxon>Alteromonadales</taxon>
        <taxon>Psychromonadaceae</taxon>
        <taxon>Corallincola</taxon>
    </lineage>
</organism>
<evidence type="ECO:0000256" key="1">
    <source>
        <dbReference type="SAM" id="SignalP"/>
    </source>
</evidence>
<gene>
    <name evidence="2" type="ORF">DU002_11600</name>
</gene>
<evidence type="ECO:0000313" key="2">
    <source>
        <dbReference type="EMBL" id="RCU49554.1"/>
    </source>
</evidence>
<feature type="chain" id="PRO_5016827703" description="DUF2846 domain-containing protein" evidence="1">
    <location>
        <begin position="19"/>
        <end position="138"/>
    </location>
</feature>
<feature type="signal peptide" evidence="1">
    <location>
        <begin position="1"/>
        <end position="18"/>
    </location>
</feature>
<protein>
    <recommendedName>
        <fullName evidence="4">DUF2846 domain-containing protein</fullName>
    </recommendedName>
</protein>
<dbReference type="RefSeq" id="WP_114338550.1">
    <property type="nucleotide sequence ID" value="NZ_QPID01000006.1"/>
</dbReference>
<evidence type="ECO:0000313" key="3">
    <source>
        <dbReference type="Proteomes" id="UP000252558"/>
    </source>
</evidence>
<dbReference type="PROSITE" id="PS51257">
    <property type="entry name" value="PROKAR_LIPOPROTEIN"/>
    <property type="match status" value="1"/>
</dbReference>
<dbReference type="OrthoDB" id="6402251at2"/>
<keyword evidence="3" id="KW-1185">Reference proteome</keyword>
<comment type="caution">
    <text evidence="2">The sequence shown here is derived from an EMBL/GenBank/DDBJ whole genome shotgun (WGS) entry which is preliminary data.</text>
</comment>